<dbReference type="InterPro" id="IPR001451">
    <property type="entry name" value="Hexapep"/>
</dbReference>
<dbReference type="GO" id="GO:0008780">
    <property type="term" value="F:acyl-[acyl-carrier-protein]-UDP-N-acetylglucosamine O-acyltransferase activity"/>
    <property type="evidence" value="ECO:0007669"/>
    <property type="project" value="UniProtKB-EC"/>
</dbReference>
<evidence type="ECO:0000256" key="2">
    <source>
        <dbReference type="ARBA" id="ARBA00022556"/>
    </source>
</evidence>
<feature type="compositionally biased region" description="Basic and acidic residues" evidence="6">
    <location>
        <begin position="20"/>
        <end position="39"/>
    </location>
</feature>
<dbReference type="InterPro" id="IPR029098">
    <property type="entry name" value="Acetyltransf_C"/>
</dbReference>
<dbReference type="GO" id="GO:0016020">
    <property type="term" value="C:membrane"/>
    <property type="evidence" value="ECO:0007669"/>
    <property type="project" value="GOC"/>
</dbReference>
<dbReference type="InterPro" id="IPR011004">
    <property type="entry name" value="Trimer_LpxA-like_sf"/>
</dbReference>
<keyword evidence="3 8" id="KW-0808">Transferase</keyword>
<reference evidence="8 9" key="1">
    <citation type="submission" date="2019-04" db="EMBL/GenBank/DDBJ databases">
        <authorList>
            <person name="Li Y."/>
            <person name="Wang J."/>
        </authorList>
    </citation>
    <scope>NUCLEOTIDE SEQUENCE [LARGE SCALE GENOMIC DNA]</scope>
    <source>
        <strain evidence="8 9">DSM 14668</strain>
    </source>
</reference>
<dbReference type="PANTHER" id="PTHR43480">
    <property type="entry name" value="ACYL-[ACYL-CARRIER-PROTEIN]--UDP-N-ACETYLGLUCOSAMINE O-ACYLTRANSFERASE"/>
    <property type="match status" value="1"/>
</dbReference>
<dbReference type="NCBIfam" id="NF003657">
    <property type="entry name" value="PRK05289.1"/>
    <property type="match status" value="1"/>
</dbReference>
<dbReference type="InterPro" id="IPR037157">
    <property type="entry name" value="Acetyltransf_C_sf"/>
</dbReference>
<evidence type="ECO:0000256" key="6">
    <source>
        <dbReference type="SAM" id="MobiDB-lite"/>
    </source>
</evidence>
<keyword evidence="9" id="KW-1185">Reference proteome</keyword>
<dbReference type="Gene3D" id="1.20.1180.10">
    <property type="entry name" value="Udp N-acetylglucosamine O-acyltransferase, C-terminal domain"/>
    <property type="match status" value="1"/>
</dbReference>
<dbReference type="InterPro" id="IPR010137">
    <property type="entry name" value="Lipid_A_LpxA"/>
</dbReference>
<evidence type="ECO:0000259" key="7">
    <source>
        <dbReference type="Pfam" id="PF13720"/>
    </source>
</evidence>
<dbReference type="EMBL" id="SSMQ01000001">
    <property type="protein sequence ID" value="TKD13327.1"/>
    <property type="molecule type" value="Genomic_DNA"/>
</dbReference>
<keyword evidence="4" id="KW-0443">Lipid metabolism</keyword>
<evidence type="ECO:0000256" key="3">
    <source>
        <dbReference type="ARBA" id="ARBA00022679"/>
    </source>
</evidence>
<evidence type="ECO:0000256" key="4">
    <source>
        <dbReference type="ARBA" id="ARBA00023098"/>
    </source>
</evidence>
<dbReference type="SUPFAM" id="SSF51161">
    <property type="entry name" value="Trimeric LpxA-like enzymes"/>
    <property type="match status" value="1"/>
</dbReference>
<organism evidence="8 9">
    <name type="scientific">Polyangium fumosum</name>
    <dbReference type="NCBI Taxonomy" id="889272"/>
    <lineage>
        <taxon>Bacteria</taxon>
        <taxon>Pseudomonadati</taxon>
        <taxon>Myxococcota</taxon>
        <taxon>Polyangia</taxon>
        <taxon>Polyangiales</taxon>
        <taxon>Polyangiaceae</taxon>
        <taxon>Polyangium</taxon>
    </lineage>
</organism>
<evidence type="ECO:0000256" key="1">
    <source>
        <dbReference type="ARBA" id="ARBA00022516"/>
    </source>
</evidence>
<protein>
    <submittedName>
        <fullName evidence="8">Acyl-ACP--UDP-N-acetylglucosamine O-acyltransferase</fullName>
        <ecNumber evidence="8">2.3.1.129</ecNumber>
    </submittedName>
</protein>
<dbReference type="NCBIfam" id="TIGR01852">
    <property type="entry name" value="lipid_A_lpxA"/>
    <property type="match status" value="1"/>
</dbReference>
<dbReference type="OrthoDB" id="9807278at2"/>
<evidence type="ECO:0000313" key="9">
    <source>
        <dbReference type="Proteomes" id="UP000309215"/>
    </source>
</evidence>
<keyword evidence="1" id="KW-0444">Lipid biosynthesis</keyword>
<feature type="domain" description="UDP N-acetylglucosamine O-acyltransferase C-terminal" evidence="7">
    <location>
        <begin position="263"/>
        <end position="336"/>
    </location>
</feature>
<accession>A0A4U1JL43</accession>
<comment type="caution">
    <text evidence="8">The sequence shown here is derived from an EMBL/GenBank/DDBJ whole genome shotgun (WGS) entry which is preliminary data.</text>
</comment>
<dbReference type="CDD" id="cd03351">
    <property type="entry name" value="LbH_UDP-GlcNAc_AT"/>
    <property type="match status" value="1"/>
</dbReference>
<sequence length="340" mass="35852">MPGPPVADLPRRGHRSGLAQDRDDDRARRAHDHGERDRPVPLLEPLTDPASARGFGAGFGRPASRGASFEGVRLAKRGARHDNAPPVAVSIHPLAHVDPGAKLGVDVVVGPFAVIEGDCEIGDGCRVEAHAVIAAGSRIGRRNVVHSFAVIGGAPQDRRYAGEPTTLVVGDDNLFREHVTAHRGTGHGGGVTRIGSAGLFMVGVHVAHDVVVGDRVTLANGTLLAGHVVLGDHVVTGGHVAVAPFVRVGARAFLAGGSMVERDVPPFVIAEGNRARVRALNRVGLERTGVPLESRVALKRAFRALFVGELPRAEALARLESVSDPFVRELVAFLRALPRR</sequence>
<gene>
    <name evidence="8" type="primary">lpxA</name>
    <name evidence="8" type="ORF">E8A74_01915</name>
</gene>
<evidence type="ECO:0000256" key="5">
    <source>
        <dbReference type="ARBA" id="ARBA00023315"/>
    </source>
</evidence>
<keyword evidence="5 8" id="KW-0012">Acyltransferase</keyword>
<dbReference type="GO" id="GO:0009245">
    <property type="term" value="P:lipid A biosynthetic process"/>
    <property type="evidence" value="ECO:0007669"/>
    <property type="project" value="UniProtKB-KW"/>
</dbReference>
<dbReference type="Pfam" id="PF13720">
    <property type="entry name" value="Acetyltransf_11"/>
    <property type="match status" value="1"/>
</dbReference>
<feature type="region of interest" description="Disordered" evidence="6">
    <location>
        <begin position="1"/>
        <end position="54"/>
    </location>
</feature>
<dbReference type="EC" id="2.3.1.129" evidence="8"/>
<dbReference type="PANTHER" id="PTHR43480:SF1">
    <property type="entry name" value="ACYL-[ACYL-CARRIER-PROTEIN]--UDP-N-ACETYLGLUCOSAMINE O-ACYLTRANSFERASE, MITOCHONDRIAL-RELATED"/>
    <property type="match status" value="1"/>
</dbReference>
<dbReference type="Proteomes" id="UP000309215">
    <property type="component" value="Unassembled WGS sequence"/>
</dbReference>
<dbReference type="Gene3D" id="2.160.10.10">
    <property type="entry name" value="Hexapeptide repeat proteins"/>
    <property type="match status" value="1"/>
</dbReference>
<name>A0A4U1JL43_9BACT</name>
<dbReference type="Pfam" id="PF00132">
    <property type="entry name" value="Hexapep"/>
    <property type="match status" value="1"/>
</dbReference>
<proteinExistence type="predicted"/>
<evidence type="ECO:0000313" key="8">
    <source>
        <dbReference type="EMBL" id="TKD13327.1"/>
    </source>
</evidence>
<dbReference type="AlphaFoldDB" id="A0A4U1JL43"/>
<keyword evidence="2" id="KW-0441">Lipid A biosynthesis</keyword>